<organism evidence="3 4">
    <name type="scientific">Candidatus Zymogenus saltonus</name>
    <dbReference type="NCBI Taxonomy" id="2844893"/>
    <lineage>
        <taxon>Bacteria</taxon>
        <taxon>Deltaproteobacteria</taxon>
        <taxon>Candidatus Zymogenia</taxon>
        <taxon>Candidatus Zymogeniales</taxon>
        <taxon>Candidatus Zymogenaceae</taxon>
        <taxon>Candidatus Zymogenus</taxon>
    </lineage>
</organism>
<dbReference type="InterPro" id="IPR045761">
    <property type="entry name" value="ODP_dom"/>
</dbReference>
<dbReference type="SUPFAM" id="SSF52218">
    <property type="entry name" value="Flavoproteins"/>
    <property type="match status" value="1"/>
</dbReference>
<dbReference type="AlphaFoldDB" id="A0A9D8PQ35"/>
<dbReference type="Gene3D" id="3.60.15.10">
    <property type="entry name" value="Ribonuclease Z/Hydroxyacylglutathione hydrolase-like"/>
    <property type="match status" value="1"/>
</dbReference>
<dbReference type="PROSITE" id="PS50902">
    <property type="entry name" value="FLAVODOXIN_LIKE"/>
    <property type="match status" value="1"/>
</dbReference>
<dbReference type="SMART" id="SM00849">
    <property type="entry name" value="Lactamase_B"/>
    <property type="match status" value="1"/>
</dbReference>
<protein>
    <submittedName>
        <fullName evidence="3">FprA family A-type flavoprotein</fullName>
    </submittedName>
</protein>
<evidence type="ECO:0000259" key="2">
    <source>
        <dbReference type="PROSITE" id="PS50902"/>
    </source>
</evidence>
<dbReference type="GO" id="GO:0009055">
    <property type="term" value="F:electron transfer activity"/>
    <property type="evidence" value="ECO:0007669"/>
    <property type="project" value="InterPro"/>
</dbReference>
<evidence type="ECO:0000313" key="4">
    <source>
        <dbReference type="Proteomes" id="UP000809273"/>
    </source>
</evidence>
<dbReference type="EMBL" id="JAFGIX010000088">
    <property type="protein sequence ID" value="MBN1574774.1"/>
    <property type="molecule type" value="Genomic_DNA"/>
</dbReference>
<dbReference type="CDD" id="cd07709">
    <property type="entry name" value="flavodiiron_proteins_MBL-fold"/>
    <property type="match status" value="1"/>
</dbReference>
<dbReference type="GO" id="GO:0016491">
    <property type="term" value="F:oxidoreductase activity"/>
    <property type="evidence" value="ECO:0007669"/>
    <property type="project" value="InterPro"/>
</dbReference>
<dbReference type="InterPro" id="IPR036866">
    <property type="entry name" value="RibonucZ/Hydroxyglut_hydro"/>
</dbReference>
<dbReference type="InterPro" id="IPR008254">
    <property type="entry name" value="Flavodoxin/NO_synth"/>
</dbReference>
<reference evidence="3" key="2">
    <citation type="submission" date="2021-01" db="EMBL/GenBank/DDBJ databases">
        <authorList>
            <person name="Hahn C.R."/>
            <person name="Youssef N.H."/>
            <person name="Elshahed M."/>
        </authorList>
    </citation>
    <scope>NUCLEOTIDE SEQUENCE</scope>
    <source>
        <strain evidence="3">Zod_Metabat.24</strain>
    </source>
</reference>
<name>A0A9D8PQ35_9DELT</name>
<gene>
    <name evidence="3" type="ORF">JW984_16380</name>
</gene>
<dbReference type="Pfam" id="PF19583">
    <property type="entry name" value="ODP"/>
    <property type="match status" value="1"/>
</dbReference>
<dbReference type="SUPFAM" id="SSF56281">
    <property type="entry name" value="Metallo-hydrolase/oxidoreductase"/>
    <property type="match status" value="1"/>
</dbReference>
<dbReference type="PANTHER" id="PTHR43717">
    <property type="entry name" value="ANAEROBIC NITRIC OXIDE REDUCTASE FLAVORUBREDOXIN"/>
    <property type="match status" value="1"/>
</dbReference>
<dbReference type="PANTHER" id="PTHR43717:SF1">
    <property type="entry name" value="ANAEROBIC NITRIC OXIDE REDUCTASE FLAVORUBREDOXIN"/>
    <property type="match status" value="1"/>
</dbReference>
<dbReference type="Proteomes" id="UP000809273">
    <property type="component" value="Unassembled WGS sequence"/>
</dbReference>
<comment type="caution">
    <text evidence="3">The sequence shown here is derived from an EMBL/GenBank/DDBJ whole genome shotgun (WGS) entry which is preliminary data.</text>
</comment>
<evidence type="ECO:0000313" key="3">
    <source>
        <dbReference type="EMBL" id="MBN1574774.1"/>
    </source>
</evidence>
<dbReference type="Gene3D" id="3.40.50.360">
    <property type="match status" value="1"/>
</dbReference>
<dbReference type="InterPro" id="IPR016440">
    <property type="entry name" value="Rubredoxin-O_OxRdtase"/>
</dbReference>
<dbReference type="GO" id="GO:0010181">
    <property type="term" value="F:FMN binding"/>
    <property type="evidence" value="ECO:0007669"/>
    <property type="project" value="InterPro"/>
</dbReference>
<dbReference type="InterPro" id="IPR001279">
    <property type="entry name" value="Metallo-B-lactamas"/>
</dbReference>
<accession>A0A9D8PQ35</accession>
<dbReference type="GO" id="GO:0046872">
    <property type="term" value="F:metal ion binding"/>
    <property type="evidence" value="ECO:0007669"/>
    <property type="project" value="InterPro"/>
</dbReference>
<dbReference type="Pfam" id="PF00258">
    <property type="entry name" value="Flavodoxin_1"/>
    <property type="match status" value="1"/>
</dbReference>
<dbReference type="InterPro" id="IPR029039">
    <property type="entry name" value="Flavoprotein-like_sf"/>
</dbReference>
<proteinExistence type="inferred from homology"/>
<evidence type="ECO:0000256" key="1">
    <source>
        <dbReference type="ARBA" id="ARBA00007121"/>
    </source>
</evidence>
<dbReference type="PIRSF" id="PIRSF005243">
    <property type="entry name" value="ROO"/>
    <property type="match status" value="1"/>
</dbReference>
<feature type="domain" description="Flavodoxin-like" evidence="2">
    <location>
        <begin position="256"/>
        <end position="393"/>
    </location>
</feature>
<comment type="similarity">
    <text evidence="1">In the N-terminal section; belongs to the zinc metallo-hydrolase group 3 family.</text>
</comment>
<sequence length="396" mass="44032">MSVIEIVPNIYWIGVNDRTTDLFEGIWPITDVGIVNNAYFIDDEKKAIVESSKAFQTEDLLNKIAEIASPPEIDYVIINHMEPDHTGALARLADAAPKAVFVGTERTKGLLEAFYGITERVVTVADGEELSLGSRTLKFFHTPMVHWPETMMTLETKDGVLFSCDGFGGYGAIEDNIFDETCSDIDYYEKESLRYYTNIVTKFSGMVTKAIDKLSSVPVKIIAPSHGLIWKKEPGRIIDLYKKWASYGVGEGERGITVIHGSMYGNTDMMLDVVIEALKKSGIPFEAFDASRTHVSYVLPSLLTRSGVVIGAPTYEAGLFVPVAHILDMAARKGIKNKKLFRFGSYGWSGGAERELKKFIDDLKWELTDSFEFNGRPTEEDLKKGADLAKMFAEGL</sequence>
<reference evidence="3" key="1">
    <citation type="journal article" date="2021" name="Environ. Microbiol.">
        <title>Genomic characterization of three novel Desulfobacterota classes expand the metabolic and phylogenetic diversity of the phylum.</title>
        <authorList>
            <person name="Murphy C.L."/>
            <person name="Biggerstaff J."/>
            <person name="Eichhorn A."/>
            <person name="Ewing E."/>
            <person name="Shahan R."/>
            <person name="Soriano D."/>
            <person name="Stewart S."/>
            <person name="VanMol K."/>
            <person name="Walker R."/>
            <person name="Walters P."/>
            <person name="Elshahed M.S."/>
            <person name="Youssef N.H."/>
        </authorList>
    </citation>
    <scope>NUCLEOTIDE SEQUENCE</scope>
    <source>
        <strain evidence="3">Zod_Metabat.24</strain>
    </source>
</reference>